<dbReference type="AlphaFoldDB" id="A0ABD1MPU8"/>
<dbReference type="InterPro" id="IPR032675">
    <property type="entry name" value="LRR_dom_sf"/>
</dbReference>
<proteinExistence type="predicted"/>
<dbReference type="InterPro" id="IPR044974">
    <property type="entry name" value="Disease_R_plants"/>
</dbReference>
<evidence type="ECO:0000313" key="3">
    <source>
        <dbReference type="Proteomes" id="UP001603857"/>
    </source>
</evidence>
<gene>
    <name evidence="2" type="ORF">Fmac_012290</name>
</gene>
<keyword evidence="1" id="KW-0175">Coiled coil</keyword>
<evidence type="ECO:0000256" key="1">
    <source>
        <dbReference type="SAM" id="Coils"/>
    </source>
</evidence>
<organism evidence="2 3">
    <name type="scientific">Flemingia macrophylla</name>
    <dbReference type="NCBI Taxonomy" id="520843"/>
    <lineage>
        <taxon>Eukaryota</taxon>
        <taxon>Viridiplantae</taxon>
        <taxon>Streptophyta</taxon>
        <taxon>Embryophyta</taxon>
        <taxon>Tracheophyta</taxon>
        <taxon>Spermatophyta</taxon>
        <taxon>Magnoliopsida</taxon>
        <taxon>eudicotyledons</taxon>
        <taxon>Gunneridae</taxon>
        <taxon>Pentapetalae</taxon>
        <taxon>rosids</taxon>
        <taxon>fabids</taxon>
        <taxon>Fabales</taxon>
        <taxon>Fabaceae</taxon>
        <taxon>Papilionoideae</taxon>
        <taxon>50 kb inversion clade</taxon>
        <taxon>NPAAA clade</taxon>
        <taxon>indigoferoid/millettioid clade</taxon>
        <taxon>Phaseoleae</taxon>
        <taxon>Flemingia</taxon>
    </lineage>
</organism>
<dbReference type="Proteomes" id="UP001603857">
    <property type="component" value="Unassembled WGS sequence"/>
</dbReference>
<protein>
    <submittedName>
        <fullName evidence="2">Uncharacterized protein</fullName>
    </submittedName>
</protein>
<keyword evidence="3" id="KW-1185">Reference proteome</keyword>
<name>A0ABD1MPU8_9FABA</name>
<dbReference type="SUPFAM" id="SSF52058">
    <property type="entry name" value="L domain-like"/>
    <property type="match status" value="1"/>
</dbReference>
<feature type="coiled-coil region" evidence="1">
    <location>
        <begin position="100"/>
        <end position="134"/>
    </location>
</feature>
<dbReference type="EMBL" id="JBGMDY010000004">
    <property type="protein sequence ID" value="KAL2337844.1"/>
    <property type="molecule type" value="Genomic_DNA"/>
</dbReference>
<dbReference type="PANTHER" id="PTHR11017:SF271">
    <property type="entry name" value="DISEASE RESISTANCE PROTEIN (TIR-NBS-LRR CLASS) FAMILY"/>
    <property type="match status" value="1"/>
</dbReference>
<sequence>MELCLMTYEVVQGWREALREGAGISGVLMEKLKIHNLSHSRYLRPTPNFSNLPNLEKLVLIDCPMLSEVSHSIGCLNRVYMINLRDCISLRNLSRSNYKLKSLKTLILSERLKIDKLEEDLEKMEALTNLVADKTAITKGFSRNAFPSIIWSWMSPTSSLSPYIEDFAGNSSNISLDLANSCSHHKELLDPPLKMRSGRR</sequence>
<comment type="caution">
    <text evidence="2">The sequence shown here is derived from an EMBL/GenBank/DDBJ whole genome shotgun (WGS) entry which is preliminary data.</text>
</comment>
<evidence type="ECO:0000313" key="2">
    <source>
        <dbReference type="EMBL" id="KAL2337844.1"/>
    </source>
</evidence>
<dbReference type="Gene3D" id="3.80.10.10">
    <property type="entry name" value="Ribonuclease Inhibitor"/>
    <property type="match status" value="1"/>
</dbReference>
<dbReference type="PANTHER" id="PTHR11017">
    <property type="entry name" value="LEUCINE-RICH REPEAT-CONTAINING PROTEIN"/>
    <property type="match status" value="1"/>
</dbReference>
<reference evidence="2 3" key="1">
    <citation type="submission" date="2024-08" db="EMBL/GenBank/DDBJ databases">
        <title>Insights into the chromosomal genome structure of Flemingia macrophylla.</title>
        <authorList>
            <person name="Ding Y."/>
            <person name="Zhao Y."/>
            <person name="Bi W."/>
            <person name="Wu M."/>
            <person name="Zhao G."/>
            <person name="Gong Y."/>
            <person name="Li W."/>
            <person name="Zhang P."/>
        </authorList>
    </citation>
    <scope>NUCLEOTIDE SEQUENCE [LARGE SCALE GENOMIC DNA]</scope>
    <source>
        <strain evidence="2">DYQJB</strain>
        <tissue evidence="2">Leaf</tissue>
    </source>
</reference>
<accession>A0ABD1MPU8</accession>